<dbReference type="Proteomes" id="UP000076502">
    <property type="component" value="Unassembled WGS sequence"/>
</dbReference>
<feature type="region of interest" description="Disordered" evidence="1">
    <location>
        <begin position="45"/>
        <end position="66"/>
    </location>
</feature>
<gene>
    <name evidence="2" type="ORF">WN55_05094</name>
</gene>
<evidence type="ECO:0000256" key="1">
    <source>
        <dbReference type="SAM" id="MobiDB-lite"/>
    </source>
</evidence>
<accession>A0A154PNV9</accession>
<feature type="region of interest" description="Disordered" evidence="1">
    <location>
        <begin position="1"/>
        <end position="30"/>
    </location>
</feature>
<dbReference type="AlphaFoldDB" id="A0A154PNV9"/>
<name>A0A154PNV9_DUFNO</name>
<reference evidence="2 3" key="1">
    <citation type="submission" date="2015-07" db="EMBL/GenBank/DDBJ databases">
        <title>The genome of Dufourea novaeangliae.</title>
        <authorList>
            <person name="Pan H."/>
            <person name="Kapheim K."/>
        </authorList>
    </citation>
    <scope>NUCLEOTIDE SEQUENCE [LARGE SCALE GENOMIC DNA]</scope>
    <source>
        <strain evidence="2">0120121106</strain>
        <tissue evidence="2">Whole body</tissue>
    </source>
</reference>
<proteinExistence type="predicted"/>
<keyword evidence="3" id="KW-1185">Reference proteome</keyword>
<dbReference type="EMBL" id="KQ435007">
    <property type="protein sequence ID" value="KZC13542.1"/>
    <property type="molecule type" value="Genomic_DNA"/>
</dbReference>
<evidence type="ECO:0000313" key="3">
    <source>
        <dbReference type="Proteomes" id="UP000076502"/>
    </source>
</evidence>
<sequence length="66" mass="7363">MRAEVVDRTEATGKKGAGERVKREREGGERRIRESLCVPVYNGGMKAEDEKAGGQMALSDNEKLRR</sequence>
<evidence type="ECO:0000313" key="2">
    <source>
        <dbReference type="EMBL" id="KZC13542.1"/>
    </source>
</evidence>
<protein>
    <submittedName>
        <fullName evidence="2">Uncharacterized protein</fullName>
    </submittedName>
</protein>
<organism evidence="2 3">
    <name type="scientific">Dufourea novaeangliae</name>
    <name type="common">Sweat bee</name>
    <dbReference type="NCBI Taxonomy" id="178035"/>
    <lineage>
        <taxon>Eukaryota</taxon>
        <taxon>Metazoa</taxon>
        <taxon>Ecdysozoa</taxon>
        <taxon>Arthropoda</taxon>
        <taxon>Hexapoda</taxon>
        <taxon>Insecta</taxon>
        <taxon>Pterygota</taxon>
        <taxon>Neoptera</taxon>
        <taxon>Endopterygota</taxon>
        <taxon>Hymenoptera</taxon>
        <taxon>Apocrita</taxon>
        <taxon>Aculeata</taxon>
        <taxon>Apoidea</taxon>
        <taxon>Anthophila</taxon>
        <taxon>Halictidae</taxon>
        <taxon>Rophitinae</taxon>
        <taxon>Dufourea</taxon>
    </lineage>
</organism>